<gene>
    <name evidence="1" type="ORF">Ga0609869_001905</name>
</gene>
<evidence type="ECO:0000313" key="1">
    <source>
        <dbReference type="EMBL" id="MEX5728552.1"/>
    </source>
</evidence>
<dbReference type="EMBL" id="JBEHHI010000002">
    <property type="protein sequence ID" value="MEX5728552.1"/>
    <property type="molecule type" value="Genomic_DNA"/>
</dbReference>
<evidence type="ECO:0008006" key="3">
    <source>
        <dbReference type="Google" id="ProtNLM"/>
    </source>
</evidence>
<comment type="caution">
    <text evidence="1">The sequence shown here is derived from an EMBL/GenBank/DDBJ whole genome shotgun (WGS) entry which is preliminary data.</text>
</comment>
<organism evidence="1 2">
    <name type="scientific">Rhodovulum iodosum</name>
    <dbReference type="NCBI Taxonomy" id="68291"/>
    <lineage>
        <taxon>Bacteria</taxon>
        <taxon>Pseudomonadati</taxon>
        <taxon>Pseudomonadota</taxon>
        <taxon>Alphaproteobacteria</taxon>
        <taxon>Rhodobacterales</taxon>
        <taxon>Paracoccaceae</taxon>
        <taxon>Rhodovulum</taxon>
    </lineage>
</organism>
<accession>A0ABV3XTA4</accession>
<dbReference type="RefSeq" id="WP_125406531.1">
    <property type="nucleotide sequence ID" value="NZ_JBEHHI010000002.1"/>
</dbReference>
<sequence>MAKRARKARLYGADGVPAPEFNRMVKSWLEGDLPIREHTSPAAFDGVRQKYMEAVDVAISAGLDRAIAHREALNKLTELLFGYDIAEELAERLNPGLVNEAGFRTTLSQGVAKNVGENFVNLIVYALADTLSDQDEILIDKGLPPALKAALELRRTVPLKTGDMDISIPIEGDMAIFSRRNPLNAVVISAKTRLKEVFHIGTMWKLLFDTIDDEYCLDKWGLTAPAGSDVSEVLYVFATADMVREGGRNSQGPDVERDMPRNLIAMDASFFDYVFVSKVGIPHVENKISLAERGALFHELGCLIDLIKLKFPLPK</sequence>
<keyword evidence="2" id="KW-1185">Reference proteome</keyword>
<name>A0ABV3XTA4_9RHOB</name>
<proteinExistence type="predicted"/>
<dbReference type="Proteomes" id="UP001560019">
    <property type="component" value="Unassembled WGS sequence"/>
</dbReference>
<reference evidence="1 2" key="1">
    <citation type="submission" date="2024-06" db="EMBL/GenBank/DDBJ databases">
        <title>Genome of Rhodovulum iodosum, a marine photoferrotroph.</title>
        <authorList>
            <person name="Bianchini G."/>
            <person name="Nikeleit V."/>
            <person name="Kappler A."/>
            <person name="Bryce C."/>
            <person name="Sanchez-Baracaldo P."/>
        </authorList>
    </citation>
    <scope>NUCLEOTIDE SEQUENCE [LARGE SCALE GENOMIC DNA]</scope>
    <source>
        <strain evidence="1 2">UT/N1</strain>
    </source>
</reference>
<protein>
    <recommendedName>
        <fullName evidence="3">BsaWI restriction endonuclease type 2 domain-containing protein</fullName>
    </recommendedName>
</protein>
<evidence type="ECO:0000313" key="2">
    <source>
        <dbReference type="Proteomes" id="UP001560019"/>
    </source>
</evidence>